<dbReference type="Proteomes" id="UP000668358">
    <property type="component" value="Unassembled WGS sequence"/>
</dbReference>
<gene>
    <name evidence="1" type="ORF">JJB78_17100</name>
</gene>
<protein>
    <submittedName>
        <fullName evidence="1">Uncharacterized protein</fullName>
    </submittedName>
</protein>
<name>A0ABD4PZ33_CLOPF</name>
<evidence type="ECO:0000313" key="2">
    <source>
        <dbReference type="Proteomes" id="UP000668358"/>
    </source>
</evidence>
<accession>A0ABD4PZ33</accession>
<proteinExistence type="predicted"/>
<feature type="non-terminal residue" evidence="1">
    <location>
        <position position="60"/>
    </location>
</feature>
<comment type="caution">
    <text evidence="1">The sequence shown here is derived from an EMBL/GenBank/DDBJ whole genome shotgun (WGS) entry which is preliminary data.</text>
</comment>
<evidence type="ECO:0000313" key="1">
    <source>
        <dbReference type="EMBL" id="MBO3418157.1"/>
    </source>
</evidence>
<organism evidence="1 2">
    <name type="scientific">Clostridium perfringens</name>
    <dbReference type="NCBI Taxonomy" id="1502"/>
    <lineage>
        <taxon>Bacteria</taxon>
        <taxon>Bacillati</taxon>
        <taxon>Bacillota</taxon>
        <taxon>Clostridia</taxon>
        <taxon>Eubacteriales</taxon>
        <taxon>Clostridiaceae</taxon>
        <taxon>Clostridium</taxon>
    </lineage>
</organism>
<dbReference type="EMBL" id="JAENRE010000035">
    <property type="protein sequence ID" value="MBO3418157.1"/>
    <property type="molecule type" value="Genomic_DNA"/>
</dbReference>
<reference evidence="1 2" key="1">
    <citation type="submission" date="2020-12" db="EMBL/GenBank/DDBJ databases">
        <title>Comparative genomics of Clostridium perfringens reveals patterns of host-associated phylogenetic clades and virulence factors.</title>
        <authorList>
            <person name="Smith A.H."/>
            <person name="Geier R."/>
        </authorList>
    </citation>
    <scope>NUCLEOTIDE SEQUENCE [LARGE SCALE GENOMIC DNA]</scope>
    <source>
        <strain evidence="1 2">CHD15829P</strain>
    </source>
</reference>
<sequence length="60" mass="6451">MPKRRSNTIANTTEGLIGGSGSNLSEGIIEDLVNAVNGRLDNIVTVQGLSRTRNRIEDIN</sequence>
<dbReference type="AlphaFoldDB" id="A0ABD4PZ33"/>